<comment type="caution">
    <text evidence="2">The sequence shown here is derived from an EMBL/GenBank/DDBJ whole genome shotgun (WGS) entry which is preliminary data.</text>
</comment>
<feature type="compositionally biased region" description="Polar residues" evidence="1">
    <location>
        <begin position="24"/>
        <end position="35"/>
    </location>
</feature>
<dbReference type="AlphaFoldDB" id="A0AAW0I204"/>
<name>A0AAW0I204_MYOGA</name>
<feature type="region of interest" description="Disordered" evidence="1">
    <location>
        <begin position="1"/>
        <end position="35"/>
    </location>
</feature>
<gene>
    <name evidence="2" type="ORF">U0070_019684</name>
</gene>
<keyword evidence="3" id="KW-1185">Reference proteome</keyword>
<sequence length="210" mass="23821">MGHAILSVSVRPSTAGGRMERLHSSNSHWEQQQRSSYRARHLDLRDIPVIENGELKKGSKCGLSAPSSNKQLVEGGASPRMSSIHIRVRAAWSATDFTSMSSSYTFTYLQVAVTELLWRLQPLRQPVAMVWAKARGSMDEVRWYILRRSSSFSGPGECLPVRDWIRNVAVRIVQLVEHFCQGWFLARFPQQTGQQGKMDMNNSKQYHASE</sequence>
<accession>A0AAW0I204</accession>
<dbReference type="EMBL" id="JBBHLL010000239">
    <property type="protein sequence ID" value="KAK7808427.1"/>
    <property type="molecule type" value="Genomic_DNA"/>
</dbReference>
<evidence type="ECO:0000313" key="3">
    <source>
        <dbReference type="Proteomes" id="UP001488838"/>
    </source>
</evidence>
<dbReference type="Proteomes" id="UP001488838">
    <property type="component" value="Unassembled WGS sequence"/>
</dbReference>
<proteinExistence type="predicted"/>
<protein>
    <submittedName>
        <fullName evidence="2">Uncharacterized protein</fullName>
    </submittedName>
</protein>
<feature type="non-terminal residue" evidence="2">
    <location>
        <position position="210"/>
    </location>
</feature>
<evidence type="ECO:0000313" key="2">
    <source>
        <dbReference type="EMBL" id="KAK7808427.1"/>
    </source>
</evidence>
<evidence type="ECO:0000256" key="1">
    <source>
        <dbReference type="SAM" id="MobiDB-lite"/>
    </source>
</evidence>
<organism evidence="2 3">
    <name type="scientific">Myodes glareolus</name>
    <name type="common">Bank vole</name>
    <name type="synonym">Clethrionomys glareolus</name>
    <dbReference type="NCBI Taxonomy" id="447135"/>
    <lineage>
        <taxon>Eukaryota</taxon>
        <taxon>Metazoa</taxon>
        <taxon>Chordata</taxon>
        <taxon>Craniata</taxon>
        <taxon>Vertebrata</taxon>
        <taxon>Euteleostomi</taxon>
        <taxon>Mammalia</taxon>
        <taxon>Eutheria</taxon>
        <taxon>Euarchontoglires</taxon>
        <taxon>Glires</taxon>
        <taxon>Rodentia</taxon>
        <taxon>Myomorpha</taxon>
        <taxon>Muroidea</taxon>
        <taxon>Cricetidae</taxon>
        <taxon>Arvicolinae</taxon>
        <taxon>Myodes</taxon>
    </lineage>
</organism>
<reference evidence="2 3" key="1">
    <citation type="journal article" date="2023" name="bioRxiv">
        <title>Conserved and derived expression patterns and positive selection on dental genes reveal complex evolutionary context of ever-growing rodent molars.</title>
        <authorList>
            <person name="Calamari Z.T."/>
            <person name="Song A."/>
            <person name="Cohen E."/>
            <person name="Akter M."/>
            <person name="Roy R.D."/>
            <person name="Hallikas O."/>
            <person name="Christensen M.M."/>
            <person name="Li P."/>
            <person name="Marangoni P."/>
            <person name="Jernvall J."/>
            <person name="Klein O.D."/>
        </authorList>
    </citation>
    <scope>NUCLEOTIDE SEQUENCE [LARGE SCALE GENOMIC DNA]</scope>
    <source>
        <strain evidence="2">V071</strain>
    </source>
</reference>